<comment type="caution">
    <text evidence="2">The sequence shown here is derived from an EMBL/GenBank/DDBJ whole genome shotgun (WGS) entry which is preliminary data.</text>
</comment>
<gene>
    <name evidence="2" type="primary">Cnig_chr_IV.g12265</name>
    <name evidence="2" type="ORF">B9Z55_012265</name>
</gene>
<evidence type="ECO:0000313" key="2">
    <source>
        <dbReference type="EMBL" id="PIC31626.1"/>
    </source>
</evidence>
<feature type="transmembrane region" description="Helical" evidence="1">
    <location>
        <begin position="102"/>
        <end position="121"/>
    </location>
</feature>
<keyword evidence="1" id="KW-1133">Transmembrane helix</keyword>
<feature type="transmembrane region" description="Helical" evidence="1">
    <location>
        <begin position="190"/>
        <end position="209"/>
    </location>
</feature>
<keyword evidence="3" id="KW-1185">Reference proteome</keyword>
<evidence type="ECO:0000256" key="1">
    <source>
        <dbReference type="SAM" id="Phobius"/>
    </source>
</evidence>
<proteinExistence type="predicted"/>
<dbReference type="PANTHER" id="PTHR23021:SF31">
    <property type="entry name" value="SERPENTINE RECEPTOR, CLASS T"/>
    <property type="match status" value="1"/>
</dbReference>
<dbReference type="AlphaFoldDB" id="A0A2G5TXE1"/>
<dbReference type="PANTHER" id="PTHR23021">
    <property type="entry name" value="SERPENTINE RECEPTOR, CLASS T"/>
    <property type="match status" value="1"/>
</dbReference>
<accession>A0A2G5TXE1</accession>
<dbReference type="SUPFAM" id="SSF81321">
    <property type="entry name" value="Family A G protein-coupled receptor-like"/>
    <property type="match status" value="1"/>
</dbReference>
<dbReference type="InterPro" id="IPR019425">
    <property type="entry name" value="7TM_GPCR_serpentine_rcpt_Srt"/>
</dbReference>
<reference evidence="3" key="1">
    <citation type="submission" date="2017-10" db="EMBL/GenBank/DDBJ databases">
        <title>Rapid genome shrinkage in a self-fertile nematode reveals novel sperm competition proteins.</title>
        <authorList>
            <person name="Yin D."/>
            <person name="Schwarz E.M."/>
            <person name="Thomas C.G."/>
            <person name="Felde R.L."/>
            <person name="Korf I.F."/>
            <person name="Cutter A.D."/>
            <person name="Schartner C.M."/>
            <person name="Ralston E.J."/>
            <person name="Meyer B.J."/>
            <person name="Haag E.S."/>
        </authorList>
    </citation>
    <scope>NUCLEOTIDE SEQUENCE [LARGE SCALE GENOMIC DNA]</scope>
    <source>
        <strain evidence="3">JU1422</strain>
    </source>
</reference>
<sequence length="368" mass="41873">MNRYLQYGSVEAIPYYNCSWKSFEEWEQTGIKRPYLGWPLVIFGTCIELIYIPIIYIIFKTNLIKHACYKIIVVLISIDMSATFCSCLITGPLLIIGSVFCMYPTFTYLAGGIALVYYFLISPIGAEIIKLNVDGSEGLLLEEIRRFSKTSNYKITVSWCMACAATVSLFANRVISIAFREYADAIEKKLAYSSIAFIFLYGAFIYIFTPTVCYNSVIMAWIANPLSEEFPSAEADEAYRNPTQAWNNWIFLVSIFTLFSVYFCMVKKLAQGQKSKASRSIFIQCSIICFFNTCIALVYNALNYITLSPGILIFVQCCWAMNHASPAFIYMTMNHTIRREYKKLVFGVLSQKVEDTSTAKVTTSQSRI</sequence>
<dbReference type="Proteomes" id="UP000230233">
    <property type="component" value="Chromosome IV"/>
</dbReference>
<feature type="transmembrane region" description="Helical" evidence="1">
    <location>
        <begin position="71"/>
        <end position="96"/>
    </location>
</feature>
<feature type="transmembrane region" description="Helical" evidence="1">
    <location>
        <begin position="311"/>
        <end position="333"/>
    </location>
</feature>
<feature type="transmembrane region" description="Helical" evidence="1">
    <location>
        <begin position="281"/>
        <end position="299"/>
    </location>
</feature>
<dbReference type="EMBL" id="PDUG01000004">
    <property type="protein sequence ID" value="PIC31626.1"/>
    <property type="molecule type" value="Genomic_DNA"/>
</dbReference>
<feature type="transmembrane region" description="Helical" evidence="1">
    <location>
        <begin position="36"/>
        <end position="59"/>
    </location>
</feature>
<dbReference type="Pfam" id="PF10321">
    <property type="entry name" value="7TM_GPCR_Srt"/>
    <property type="match status" value="2"/>
</dbReference>
<organism evidence="2 3">
    <name type="scientific">Caenorhabditis nigoni</name>
    <dbReference type="NCBI Taxonomy" id="1611254"/>
    <lineage>
        <taxon>Eukaryota</taxon>
        <taxon>Metazoa</taxon>
        <taxon>Ecdysozoa</taxon>
        <taxon>Nematoda</taxon>
        <taxon>Chromadorea</taxon>
        <taxon>Rhabditida</taxon>
        <taxon>Rhabditina</taxon>
        <taxon>Rhabditomorpha</taxon>
        <taxon>Rhabditoidea</taxon>
        <taxon>Rhabditidae</taxon>
        <taxon>Peloderinae</taxon>
        <taxon>Caenorhabditis</taxon>
    </lineage>
</organism>
<feature type="transmembrane region" description="Helical" evidence="1">
    <location>
        <begin position="249"/>
        <end position="269"/>
    </location>
</feature>
<keyword evidence="1" id="KW-0472">Membrane</keyword>
<evidence type="ECO:0008006" key="4">
    <source>
        <dbReference type="Google" id="ProtNLM"/>
    </source>
</evidence>
<protein>
    <recommendedName>
        <fullName evidence="4">G-protein coupled receptors family 1 profile domain-containing protein</fullName>
    </recommendedName>
</protein>
<evidence type="ECO:0000313" key="3">
    <source>
        <dbReference type="Proteomes" id="UP000230233"/>
    </source>
</evidence>
<dbReference type="OrthoDB" id="5802106at2759"/>
<keyword evidence="1" id="KW-0812">Transmembrane</keyword>
<dbReference type="STRING" id="1611254.A0A2G5TXE1"/>
<name>A0A2G5TXE1_9PELO</name>